<accession>A0AAV2DCA6</accession>
<evidence type="ECO:0000313" key="2">
    <source>
        <dbReference type="EMBL" id="CAL1371057.1"/>
    </source>
</evidence>
<keyword evidence="3" id="KW-1185">Reference proteome</keyword>
<proteinExistence type="predicted"/>
<name>A0AAV2DCA6_9ROSI</name>
<evidence type="ECO:0000256" key="1">
    <source>
        <dbReference type="SAM" id="MobiDB-lite"/>
    </source>
</evidence>
<reference evidence="2 3" key="1">
    <citation type="submission" date="2024-04" db="EMBL/GenBank/DDBJ databases">
        <authorList>
            <person name="Fracassetti M."/>
        </authorList>
    </citation>
    <scope>NUCLEOTIDE SEQUENCE [LARGE SCALE GENOMIC DNA]</scope>
</reference>
<organism evidence="2 3">
    <name type="scientific">Linum trigynum</name>
    <dbReference type="NCBI Taxonomy" id="586398"/>
    <lineage>
        <taxon>Eukaryota</taxon>
        <taxon>Viridiplantae</taxon>
        <taxon>Streptophyta</taxon>
        <taxon>Embryophyta</taxon>
        <taxon>Tracheophyta</taxon>
        <taxon>Spermatophyta</taxon>
        <taxon>Magnoliopsida</taxon>
        <taxon>eudicotyledons</taxon>
        <taxon>Gunneridae</taxon>
        <taxon>Pentapetalae</taxon>
        <taxon>rosids</taxon>
        <taxon>fabids</taxon>
        <taxon>Malpighiales</taxon>
        <taxon>Linaceae</taxon>
        <taxon>Linum</taxon>
    </lineage>
</organism>
<sequence length="81" mass="9073">MADCQQPCAPVVRSTSEVPVQRRKLELAEEEEDVDRPQPLPMHSTERRATQRRVLRGTHNIPAMEKGKGKQSDAPLPVCGE</sequence>
<gene>
    <name evidence="2" type="ORF">LTRI10_LOCUS13142</name>
</gene>
<evidence type="ECO:0000313" key="3">
    <source>
        <dbReference type="Proteomes" id="UP001497516"/>
    </source>
</evidence>
<feature type="region of interest" description="Disordered" evidence="1">
    <location>
        <begin position="1"/>
        <end position="81"/>
    </location>
</feature>
<dbReference type="Proteomes" id="UP001497516">
    <property type="component" value="Chromosome 2"/>
</dbReference>
<protein>
    <submittedName>
        <fullName evidence="2">Uncharacterized protein</fullName>
    </submittedName>
</protein>
<dbReference type="EMBL" id="OZ034815">
    <property type="protein sequence ID" value="CAL1371057.1"/>
    <property type="molecule type" value="Genomic_DNA"/>
</dbReference>
<dbReference type="AlphaFoldDB" id="A0AAV2DCA6"/>